<evidence type="ECO:0000256" key="1">
    <source>
        <dbReference type="SAM" id="Phobius"/>
    </source>
</evidence>
<evidence type="ECO:0000259" key="3">
    <source>
        <dbReference type="PROSITE" id="PS50887"/>
    </source>
</evidence>
<dbReference type="InterPro" id="IPR035919">
    <property type="entry name" value="EAL_sf"/>
</dbReference>
<evidence type="ECO:0000259" key="2">
    <source>
        <dbReference type="PROSITE" id="PS50883"/>
    </source>
</evidence>
<dbReference type="SMART" id="SM00267">
    <property type="entry name" value="GGDEF"/>
    <property type="match status" value="1"/>
</dbReference>
<feature type="transmembrane region" description="Helical" evidence="1">
    <location>
        <begin position="43"/>
        <end position="64"/>
    </location>
</feature>
<dbReference type="Gene3D" id="3.30.70.270">
    <property type="match status" value="1"/>
</dbReference>
<evidence type="ECO:0000313" key="4">
    <source>
        <dbReference type="EMBL" id="GAA2365495.1"/>
    </source>
</evidence>
<gene>
    <name evidence="4" type="ORF">GCM10010170_063960</name>
</gene>
<feature type="transmembrane region" description="Helical" evidence="1">
    <location>
        <begin position="103"/>
        <end position="129"/>
    </location>
</feature>
<feature type="transmembrane region" description="Helical" evidence="1">
    <location>
        <begin position="76"/>
        <end position="97"/>
    </location>
</feature>
<name>A0ABN3H097_9ACTN</name>
<dbReference type="Proteomes" id="UP001501444">
    <property type="component" value="Unassembled WGS sequence"/>
</dbReference>
<dbReference type="RefSeq" id="WP_344616361.1">
    <property type="nucleotide sequence ID" value="NZ_BAAARV010000062.1"/>
</dbReference>
<dbReference type="CDD" id="cd01948">
    <property type="entry name" value="EAL"/>
    <property type="match status" value="1"/>
</dbReference>
<dbReference type="InterPro" id="IPR052155">
    <property type="entry name" value="Biofilm_reg_signaling"/>
</dbReference>
<dbReference type="NCBIfam" id="TIGR00254">
    <property type="entry name" value="GGDEF"/>
    <property type="match status" value="1"/>
</dbReference>
<dbReference type="Gene3D" id="3.20.20.450">
    <property type="entry name" value="EAL domain"/>
    <property type="match status" value="1"/>
</dbReference>
<keyword evidence="1" id="KW-0812">Transmembrane</keyword>
<dbReference type="InterPro" id="IPR000160">
    <property type="entry name" value="GGDEF_dom"/>
</dbReference>
<keyword evidence="5" id="KW-1185">Reference proteome</keyword>
<dbReference type="InterPro" id="IPR029787">
    <property type="entry name" value="Nucleotide_cyclase"/>
</dbReference>
<dbReference type="SMART" id="SM00052">
    <property type="entry name" value="EAL"/>
    <property type="match status" value="1"/>
</dbReference>
<dbReference type="SUPFAM" id="SSF55073">
    <property type="entry name" value="Nucleotide cyclase"/>
    <property type="match status" value="1"/>
</dbReference>
<proteinExistence type="predicted"/>
<dbReference type="PROSITE" id="PS50883">
    <property type="entry name" value="EAL"/>
    <property type="match status" value="1"/>
</dbReference>
<dbReference type="EMBL" id="BAAARV010000062">
    <property type="protein sequence ID" value="GAA2365495.1"/>
    <property type="molecule type" value="Genomic_DNA"/>
</dbReference>
<feature type="transmembrane region" description="Helical" evidence="1">
    <location>
        <begin position="174"/>
        <end position="199"/>
    </location>
</feature>
<reference evidence="4 5" key="1">
    <citation type="journal article" date="2019" name="Int. J. Syst. Evol. Microbiol.">
        <title>The Global Catalogue of Microorganisms (GCM) 10K type strain sequencing project: providing services to taxonomists for standard genome sequencing and annotation.</title>
        <authorList>
            <consortium name="The Broad Institute Genomics Platform"/>
            <consortium name="The Broad Institute Genome Sequencing Center for Infectious Disease"/>
            <person name="Wu L."/>
            <person name="Ma J."/>
        </authorList>
    </citation>
    <scope>NUCLEOTIDE SEQUENCE [LARGE SCALE GENOMIC DNA]</scope>
    <source>
        <strain evidence="4 5">JCM 3272</strain>
    </source>
</reference>
<keyword evidence="1" id="KW-1133">Transmembrane helix</keyword>
<accession>A0ABN3H097</accession>
<evidence type="ECO:0000313" key="5">
    <source>
        <dbReference type="Proteomes" id="UP001501444"/>
    </source>
</evidence>
<dbReference type="Pfam" id="PF00563">
    <property type="entry name" value="EAL"/>
    <property type="match status" value="1"/>
</dbReference>
<dbReference type="CDD" id="cd01949">
    <property type="entry name" value="GGDEF"/>
    <property type="match status" value="1"/>
</dbReference>
<organism evidence="4 5">
    <name type="scientific">Dactylosporangium salmoneum</name>
    <dbReference type="NCBI Taxonomy" id="53361"/>
    <lineage>
        <taxon>Bacteria</taxon>
        <taxon>Bacillati</taxon>
        <taxon>Actinomycetota</taxon>
        <taxon>Actinomycetes</taxon>
        <taxon>Micromonosporales</taxon>
        <taxon>Micromonosporaceae</taxon>
        <taxon>Dactylosporangium</taxon>
    </lineage>
</organism>
<dbReference type="InterPro" id="IPR001633">
    <property type="entry name" value="EAL_dom"/>
</dbReference>
<feature type="transmembrane region" description="Helical" evidence="1">
    <location>
        <begin position="211"/>
        <end position="231"/>
    </location>
</feature>
<dbReference type="PROSITE" id="PS50887">
    <property type="entry name" value="GGDEF"/>
    <property type="match status" value="1"/>
</dbReference>
<dbReference type="PANTHER" id="PTHR44757">
    <property type="entry name" value="DIGUANYLATE CYCLASE DGCP"/>
    <property type="match status" value="1"/>
</dbReference>
<feature type="domain" description="GGDEF" evidence="3">
    <location>
        <begin position="369"/>
        <end position="500"/>
    </location>
</feature>
<dbReference type="InterPro" id="IPR043128">
    <property type="entry name" value="Rev_trsase/Diguanyl_cyclase"/>
</dbReference>
<sequence length="774" mass="81515">MAAQRDTALGTLSRRAVVAIVGCMLAGATWTVLYAAGVPVPMAIPYTLVPTGLVLSATATWLAGEVPGLGRGGRQFWRRITVSTLLVGVGAAVMTPARLNPDASYALTLIQLSAPVLAIGIVCVLYALLRLPVRALSRGEWARLGLDGLTVLITTGLFLWHLALRPMVEHNSDLGVVLGLSVVGTACLVTLVAVLKVVLLGSGPVGRRSMAILASTLLAGGFSSAVSPLIAAHPRFTGLQTMLTLTEWLLVGCAAWAQWRSAGAQQSQRAARPYSKLPYYAGGATLVLLAAVAYTDHRDIAAVASGAIAVSAVVGARQLVALHDNARLLASVSAHEQRLRHQATHDPLTDLVNRAHFTDLLGEALQRPQPAAVLLIDLDDFKLINDTLGHAVGDEVLTTVANRLRSAVRHDDMVARLGGDEFAALLYDVGGEHAIRVAERIRDVLTTSVAAGGHELLVRASVGVATSAPGDEVDTLLRNADLAMYAAKERGKGGHFVYVPGMTTRIVAHAELGARLRDAIDAGQLFLEYQPIVRLDDGHTVGTEALVRWRHPELGIVPPGEFIPAAEQTGLVVPLGRWVLREACAQQARWLAGLGPAAPSYVSVNVAGRQLTEADFSADVLGALADVGLPARHLMIEVTETAVVDAAAIAVLEALRDADVRIALDDFGTAASSLGLLLTCPVATLKLDRSFVDEITTVARQEAVATAVIRMAQALVLSTVAEGIETEAQARMLRHLGYTYGQGYLYSRPLPPEALAARSLAAPALAGLAVQHTS</sequence>
<comment type="caution">
    <text evidence="4">The sequence shown here is derived from an EMBL/GenBank/DDBJ whole genome shotgun (WGS) entry which is preliminary data.</text>
</comment>
<feature type="domain" description="EAL" evidence="2">
    <location>
        <begin position="509"/>
        <end position="763"/>
    </location>
</feature>
<dbReference type="PANTHER" id="PTHR44757:SF2">
    <property type="entry name" value="BIOFILM ARCHITECTURE MAINTENANCE PROTEIN MBAA"/>
    <property type="match status" value="1"/>
</dbReference>
<dbReference type="Pfam" id="PF00990">
    <property type="entry name" value="GGDEF"/>
    <property type="match status" value="1"/>
</dbReference>
<dbReference type="SUPFAM" id="SSF141868">
    <property type="entry name" value="EAL domain-like"/>
    <property type="match status" value="1"/>
</dbReference>
<protein>
    <submittedName>
        <fullName evidence="4">Bifunctional diguanylate cyclase/phosphodiesterase</fullName>
    </submittedName>
</protein>
<feature type="transmembrane region" description="Helical" evidence="1">
    <location>
        <begin position="141"/>
        <end position="162"/>
    </location>
</feature>
<keyword evidence="1" id="KW-0472">Membrane</keyword>
<feature type="transmembrane region" description="Helical" evidence="1">
    <location>
        <begin position="16"/>
        <end position="37"/>
    </location>
</feature>